<keyword evidence="2" id="KW-0472">Membrane</keyword>
<protein>
    <submittedName>
        <fullName evidence="3">Uncharacterized protein</fullName>
    </submittedName>
</protein>
<dbReference type="AlphaFoldDB" id="A0A1H6CQZ6"/>
<evidence type="ECO:0000256" key="2">
    <source>
        <dbReference type="SAM" id="Phobius"/>
    </source>
</evidence>
<gene>
    <name evidence="3" type="ORF">SAMN04489712_11134</name>
</gene>
<feature type="transmembrane region" description="Helical" evidence="2">
    <location>
        <begin position="35"/>
        <end position="54"/>
    </location>
</feature>
<feature type="compositionally biased region" description="Basic and acidic residues" evidence="1">
    <location>
        <begin position="1"/>
        <end position="15"/>
    </location>
</feature>
<evidence type="ECO:0000256" key="1">
    <source>
        <dbReference type="SAM" id="MobiDB-lite"/>
    </source>
</evidence>
<keyword evidence="2" id="KW-1133">Transmembrane helix</keyword>
<dbReference type="EMBL" id="FNVO01000011">
    <property type="protein sequence ID" value="SEG75411.1"/>
    <property type="molecule type" value="Genomic_DNA"/>
</dbReference>
<name>A0A1H6CQZ6_9ACTN</name>
<keyword evidence="4" id="KW-1185">Reference proteome</keyword>
<sequence>MRAEVKGPDGMREEAGGPGESQAEMDDAADRRPGGWTMLAVTAVIALGCALSFFLGCTALGVAGLTLSGLILLFWRIGF</sequence>
<organism evidence="3 4">
    <name type="scientific">Thermomonospora echinospora</name>
    <dbReference type="NCBI Taxonomy" id="1992"/>
    <lineage>
        <taxon>Bacteria</taxon>
        <taxon>Bacillati</taxon>
        <taxon>Actinomycetota</taxon>
        <taxon>Actinomycetes</taxon>
        <taxon>Streptosporangiales</taxon>
        <taxon>Thermomonosporaceae</taxon>
        <taxon>Thermomonospora</taxon>
    </lineage>
</organism>
<dbReference type="Proteomes" id="UP000236723">
    <property type="component" value="Unassembled WGS sequence"/>
</dbReference>
<feature type="region of interest" description="Disordered" evidence="1">
    <location>
        <begin position="1"/>
        <end position="30"/>
    </location>
</feature>
<feature type="transmembrane region" description="Helical" evidence="2">
    <location>
        <begin position="60"/>
        <end position="78"/>
    </location>
</feature>
<evidence type="ECO:0000313" key="4">
    <source>
        <dbReference type="Proteomes" id="UP000236723"/>
    </source>
</evidence>
<keyword evidence="2" id="KW-0812">Transmembrane</keyword>
<reference evidence="4" key="1">
    <citation type="submission" date="2016-10" db="EMBL/GenBank/DDBJ databases">
        <authorList>
            <person name="Varghese N."/>
            <person name="Submissions S."/>
        </authorList>
    </citation>
    <scope>NUCLEOTIDE SEQUENCE [LARGE SCALE GENOMIC DNA]</scope>
    <source>
        <strain evidence="4">DSM 43163</strain>
    </source>
</reference>
<dbReference type="RefSeq" id="WP_103940040.1">
    <property type="nucleotide sequence ID" value="NZ_FNVO01000011.1"/>
</dbReference>
<accession>A0A1H6CQZ6</accession>
<evidence type="ECO:0000313" key="3">
    <source>
        <dbReference type="EMBL" id="SEG75411.1"/>
    </source>
</evidence>
<proteinExistence type="predicted"/>